<dbReference type="EMBL" id="BAAASK010000002">
    <property type="protein sequence ID" value="GAA2672150.1"/>
    <property type="molecule type" value="Genomic_DNA"/>
</dbReference>
<evidence type="ECO:0000313" key="1">
    <source>
        <dbReference type="EMBL" id="GAA2672150.1"/>
    </source>
</evidence>
<protein>
    <submittedName>
        <fullName evidence="1">Uncharacterized protein</fullName>
    </submittedName>
</protein>
<name>A0ABN3SAF6_9ACTN</name>
<keyword evidence="2" id="KW-1185">Reference proteome</keyword>
<reference evidence="1 2" key="1">
    <citation type="journal article" date="2019" name="Int. J. Syst. Evol. Microbiol.">
        <title>The Global Catalogue of Microorganisms (GCM) 10K type strain sequencing project: providing services to taxonomists for standard genome sequencing and annotation.</title>
        <authorList>
            <consortium name="The Broad Institute Genomics Platform"/>
            <consortium name="The Broad Institute Genome Sequencing Center for Infectious Disease"/>
            <person name="Wu L."/>
            <person name="Ma J."/>
        </authorList>
    </citation>
    <scope>NUCLEOTIDE SEQUENCE [LARGE SCALE GENOMIC DNA]</scope>
    <source>
        <strain evidence="1 2">JCM 4531</strain>
    </source>
</reference>
<comment type="caution">
    <text evidence="1">The sequence shown here is derived from an EMBL/GenBank/DDBJ whole genome shotgun (WGS) entry which is preliminary data.</text>
</comment>
<evidence type="ECO:0000313" key="2">
    <source>
        <dbReference type="Proteomes" id="UP001499989"/>
    </source>
</evidence>
<dbReference type="Proteomes" id="UP001499989">
    <property type="component" value="Unassembled WGS sequence"/>
</dbReference>
<sequence>MAWGFRMERVTRIELALSAWEAAIICGRFGADLGERQDCDAVKGARLDRDSPLFPVRTGAVVVRGWNTGGSIVSACGYGLGRAVGFRGFQL</sequence>
<proteinExistence type="predicted"/>
<organism evidence="1 2">
    <name type="scientific">Streptomyces violaceolatus</name>
    <dbReference type="NCBI Taxonomy" id="67378"/>
    <lineage>
        <taxon>Bacteria</taxon>
        <taxon>Bacillati</taxon>
        <taxon>Actinomycetota</taxon>
        <taxon>Actinomycetes</taxon>
        <taxon>Kitasatosporales</taxon>
        <taxon>Streptomycetaceae</taxon>
        <taxon>Streptomyces</taxon>
        <taxon>Streptomyces violaceoruber group</taxon>
    </lineage>
</organism>
<gene>
    <name evidence="1" type="ORF">GCM10010310_12260</name>
</gene>
<accession>A0ABN3SAF6</accession>